<protein>
    <recommendedName>
        <fullName evidence="1">Glutaredoxin domain-containing protein</fullName>
    </recommendedName>
</protein>
<name>A0A511N7Z4_DEIC1</name>
<dbReference type="PROSITE" id="PS51354">
    <property type="entry name" value="GLUTAREDOXIN_2"/>
    <property type="match status" value="1"/>
</dbReference>
<dbReference type="SUPFAM" id="SSF52833">
    <property type="entry name" value="Thioredoxin-like"/>
    <property type="match status" value="1"/>
</dbReference>
<gene>
    <name evidence="2" type="ORF">DC3_45900</name>
</gene>
<evidence type="ECO:0000259" key="1">
    <source>
        <dbReference type="Pfam" id="PF00462"/>
    </source>
</evidence>
<dbReference type="AlphaFoldDB" id="A0A511N7Z4"/>
<keyword evidence="3" id="KW-1185">Reference proteome</keyword>
<comment type="caution">
    <text evidence="2">The sequence shown here is derived from an EMBL/GenBank/DDBJ whole genome shotgun (WGS) entry which is preliminary data.</text>
</comment>
<evidence type="ECO:0000313" key="2">
    <source>
        <dbReference type="EMBL" id="GEM48955.1"/>
    </source>
</evidence>
<dbReference type="RefSeq" id="WP_146888621.1">
    <property type="nucleotide sequence ID" value="NZ_BJXB01000026.1"/>
</dbReference>
<dbReference type="EMBL" id="BJXB01000026">
    <property type="protein sequence ID" value="GEM48955.1"/>
    <property type="molecule type" value="Genomic_DNA"/>
</dbReference>
<dbReference type="OrthoDB" id="9795531at2"/>
<dbReference type="CDD" id="cd02976">
    <property type="entry name" value="NrdH"/>
    <property type="match status" value="1"/>
</dbReference>
<organism evidence="2 3">
    <name type="scientific">Deinococcus cellulosilyticus (strain DSM 18568 / NBRC 106333 / KACC 11606 / 5516J-15)</name>
    <dbReference type="NCBI Taxonomy" id="1223518"/>
    <lineage>
        <taxon>Bacteria</taxon>
        <taxon>Thermotogati</taxon>
        <taxon>Deinococcota</taxon>
        <taxon>Deinococci</taxon>
        <taxon>Deinococcales</taxon>
        <taxon>Deinococcaceae</taxon>
        <taxon>Deinococcus</taxon>
    </lineage>
</organism>
<reference evidence="2 3" key="1">
    <citation type="submission" date="2019-07" db="EMBL/GenBank/DDBJ databases">
        <title>Whole genome shotgun sequence of Deinococcus cellulosilyticus NBRC 106333.</title>
        <authorList>
            <person name="Hosoyama A."/>
            <person name="Uohara A."/>
            <person name="Ohji S."/>
            <person name="Ichikawa N."/>
        </authorList>
    </citation>
    <scope>NUCLEOTIDE SEQUENCE [LARGE SCALE GENOMIC DNA]</scope>
    <source>
        <strain evidence="2 3">NBRC 106333</strain>
    </source>
</reference>
<feature type="domain" description="Glutaredoxin" evidence="1">
    <location>
        <begin position="9"/>
        <end position="67"/>
    </location>
</feature>
<proteinExistence type="predicted"/>
<evidence type="ECO:0000313" key="3">
    <source>
        <dbReference type="Proteomes" id="UP000321306"/>
    </source>
</evidence>
<dbReference type="Gene3D" id="3.40.30.10">
    <property type="entry name" value="Glutaredoxin"/>
    <property type="match status" value="1"/>
</dbReference>
<dbReference type="InterPro" id="IPR036249">
    <property type="entry name" value="Thioredoxin-like_sf"/>
</dbReference>
<accession>A0A511N7Z4</accession>
<dbReference type="Proteomes" id="UP000321306">
    <property type="component" value="Unassembled WGS sequence"/>
</dbReference>
<sequence>MKKSATPRVTVYGTSWCSDVRGIRAYLETIGVRYTYIDIEQDEAAAMLLEKLYEGKRRIPTVAIGQDYRHVPRIWDLNVMLNQHGLLDIRAG</sequence>
<dbReference type="Pfam" id="PF00462">
    <property type="entry name" value="Glutaredoxin"/>
    <property type="match status" value="1"/>
</dbReference>
<dbReference type="InterPro" id="IPR002109">
    <property type="entry name" value="Glutaredoxin"/>
</dbReference>